<evidence type="ECO:0000256" key="1">
    <source>
        <dbReference type="SAM" id="MobiDB-lite"/>
    </source>
</evidence>
<organism evidence="3 4">
    <name type="scientific">Streptomyces lasiicapitis</name>
    <dbReference type="NCBI Taxonomy" id="1923961"/>
    <lineage>
        <taxon>Bacteria</taxon>
        <taxon>Bacillati</taxon>
        <taxon>Actinomycetota</taxon>
        <taxon>Actinomycetes</taxon>
        <taxon>Kitasatosporales</taxon>
        <taxon>Streptomycetaceae</taxon>
        <taxon>Streptomyces</taxon>
    </lineage>
</organism>
<evidence type="ECO:0000313" key="4">
    <source>
        <dbReference type="Proteomes" id="UP000656881"/>
    </source>
</evidence>
<protein>
    <submittedName>
        <fullName evidence="3">Uncharacterized protein</fullName>
    </submittedName>
</protein>
<sequence>MRRGSVDKGCLGIGLVFLPFALGLGYVLVMAAWRLARFLWTTGGPRLAEGDPAAWTVLGMVLFLSAVIALIHWHAGRDGGPNPVPGRAVHQGEDWYWEPEPIKYPPHRKPAPDPQPPHNPTPPTRPHPQNTAPGDTPT</sequence>
<keyword evidence="2" id="KW-1133">Transmembrane helix</keyword>
<name>A0ABQ2MJZ2_9ACTN</name>
<keyword evidence="2" id="KW-0812">Transmembrane</keyword>
<keyword evidence="4" id="KW-1185">Reference proteome</keyword>
<proteinExistence type="predicted"/>
<evidence type="ECO:0000313" key="3">
    <source>
        <dbReference type="EMBL" id="GGO53956.1"/>
    </source>
</evidence>
<dbReference type="Proteomes" id="UP000656881">
    <property type="component" value="Unassembled WGS sequence"/>
</dbReference>
<gene>
    <name evidence="3" type="ORF">GCM10012286_62590</name>
</gene>
<evidence type="ECO:0000256" key="2">
    <source>
        <dbReference type="SAM" id="Phobius"/>
    </source>
</evidence>
<dbReference type="RefSeq" id="WP_189176476.1">
    <property type="nucleotide sequence ID" value="NZ_BMNG01000015.1"/>
</dbReference>
<accession>A0ABQ2MJZ2</accession>
<feature type="region of interest" description="Disordered" evidence="1">
    <location>
        <begin position="98"/>
        <end position="138"/>
    </location>
</feature>
<dbReference type="EMBL" id="BMNG01000015">
    <property type="protein sequence ID" value="GGO53956.1"/>
    <property type="molecule type" value="Genomic_DNA"/>
</dbReference>
<feature type="transmembrane region" description="Helical" evidence="2">
    <location>
        <begin position="12"/>
        <end position="33"/>
    </location>
</feature>
<keyword evidence="2" id="KW-0472">Membrane</keyword>
<reference evidence="4" key="1">
    <citation type="journal article" date="2019" name="Int. J. Syst. Evol. Microbiol.">
        <title>The Global Catalogue of Microorganisms (GCM) 10K type strain sequencing project: providing services to taxonomists for standard genome sequencing and annotation.</title>
        <authorList>
            <consortium name="The Broad Institute Genomics Platform"/>
            <consortium name="The Broad Institute Genome Sequencing Center for Infectious Disease"/>
            <person name="Wu L."/>
            <person name="Ma J."/>
        </authorList>
    </citation>
    <scope>NUCLEOTIDE SEQUENCE [LARGE SCALE GENOMIC DNA]</scope>
    <source>
        <strain evidence="4">CGMCC 4.7349</strain>
    </source>
</reference>
<feature type="transmembrane region" description="Helical" evidence="2">
    <location>
        <begin position="53"/>
        <end position="73"/>
    </location>
</feature>
<comment type="caution">
    <text evidence="3">The sequence shown here is derived from an EMBL/GenBank/DDBJ whole genome shotgun (WGS) entry which is preliminary data.</text>
</comment>
<feature type="compositionally biased region" description="Pro residues" evidence="1">
    <location>
        <begin position="112"/>
        <end position="126"/>
    </location>
</feature>